<organism evidence="6 7">
    <name type="scientific">Paranoxybacillus vitaminiphilus</name>
    <dbReference type="NCBI Taxonomy" id="581036"/>
    <lineage>
        <taxon>Bacteria</taxon>
        <taxon>Bacillati</taxon>
        <taxon>Bacillota</taxon>
        <taxon>Bacilli</taxon>
        <taxon>Bacillales</taxon>
        <taxon>Anoxybacillaceae</taxon>
        <taxon>Paranoxybacillus</taxon>
    </lineage>
</organism>
<dbReference type="PANTHER" id="PTHR11645:SF51">
    <property type="entry name" value="COME OPERON PROTEIN 4"/>
    <property type="match status" value="1"/>
</dbReference>
<keyword evidence="2" id="KW-0963">Cytoplasm</keyword>
<feature type="domain" description="Pyrroline-5-carboxylate reductase dimerisation" evidence="5">
    <location>
        <begin position="160"/>
        <end position="262"/>
    </location>
</feature>
<dbReference type="InterPro" id="IPR008927">
    <property type="entry name" value="6-PGluconate_DH-like_C_sf"/>
</dbReference>
<evidence type="ECO:0000259" key="4">
    <source>
        <dbReference type="Pfam" id="PF03807"/>
    </source>
</evidence>
<dbReference type="InterPro" id="IPR036291">
    <property type="entry name" value="NAD(P)-bd_dom_sf"/>
</dbReference>
<evidence type="ECO:0000256" key="1">
    <source>
        <dbReference type="ARBA" id="ARBA00005525"/>
    </source>
</evidence>
<dbReference type="NCBIfam" id="NF005814">
    <property type="entry name" value="PRK07680.1"/>
    <property type="match status" value="1"/>
</dbReference>
<comment type="function">
    <text evidence="2">Catalyzes the reduction of 1-pyrroline-5-carboxylate (PCA) to L-proline.</text>
</comment>
<evidence type="ECO:0000256" key="2">
    <source>
        <dbReference type="HAMAP-Rule" id="MF_01925"/>
    </source>
</evidence>
<evidence type="ECO:0000256" key="3">
    <source>
        <dbReference type="PIRSR" id="PIRSR000193-1"/>
    </source>
</evidence>
<gene>
    <name evidence="2" type="primary">proC</name>
    <name evidence="6" type="ORF">B0I26_102453</name>
</gene>
<keyword evidence="2" id="KW-0560">Oxidoreductase</keyword>
<feature type="domain" description="Pyrroline-5-carboxylate reductase catalytic N-terminal" evidence="4">
    <location>
        <begin position="3"/>
        <end position="97"/>
    </location>
</feature>
<name>A0A327YNB6_9BACL</name>
<evidence type="ECO:0000313" key="6">
    <source>
        <dbReference type="EMBL" id="RAK22458.1"/>
    </source>
</evidence>
<comment type="caution">
    <text evidence="6">The sequence shown here is derived from an EMBL/GenBank/DDBJ whole genome shotgun (WGS) entry which is preliminary data.</text>
</comment>
<dbReference type="InterPro" id="IPR029036">
    <property type="entry name" value="P5CR_dimer"/>
</dbReference>
<evidence type="ECO:0000313" key="7">
    <source>
        <dbReference type="Proteomes" id="UP000248555"/>
    </source>
</evidence>
<dbReference type="InterPro" id="IPR000304">
    <property type="entry name" value="Pyrroline-COOH_reductase"/>
</dbReference>
<comment type="pathway">
    <text evidence="2">Amino-acid biosynthesis; L-proline biosynthesis; L-proline from L-glutamate 5-semialdehyde: step 1/1.</text>
</comment>
<comment type="catalytic activity">
    <reaction evidence="2">
        <text>L-proline + NAD(+) = (S)-1-pyrroline-5-carboxylate + NADH + 2 H(+)</text>
        <dbReference type="Rhea" id="RHEA:14105"/>
        <dbReference type="ChEBI" id="CHEBI:15378"/>
        <dbReference type="ChEBI" id="CHEBI:17388"/>
        <dbReference type="ChEBI" id="CHEBI:57540"/>
        <dbReference type="ChEBI" id="CHEBI:57945"/>
        <dbReference type="ChEBI" id="CHEBI:60039"/>
        <dbReference type="EC" id="1.5.1.2"/>
    </reaction>
</comment>
<dbReference type="Proteomes" id="UP000248555">
    <property type="component" value="Unassembled WGS sequence"/>
</dbReference>
<evidence type="ECO:0000259" key="5">
    <source>
        <dbReference type="Pfam" id="PF14748"/>
    </source>
</evidence>
<dbReference type="SUPFAM" id="SSF51735">
    <property type="entry name" value="NAD(P)-binding Rossmann-fold domains"/>
    <property type="match status" value="1"/>
</dbReference>
<dbReference type="Pfam" id="PF14748">
    <property type="entry name" value="P5CR_dimer"/>
    <property type="match status" value="1"/>
</dbReference>
<accession>A0A327YNB6</accession>
<feature type="binding site" evidence="3">
    <location>
        <begin position="6"/>
        <end position="11"/>
    </location>
    <ligand>
        <name>NADP(+)</name>
        <dbReference type="ChEBI" id="CHEBI:58349"/>
    </ligand>
</feature>
<dbReference type="OrthoDB" id="9805754at2"/>
<comment type="subcellular location">
    <subcellularLocation>
        <location evidence="2">Cytoplasm</location>
    </subcellularLocation>
</comment>
<dbReference type="PIRSF" id="PIRSF000193">
    <property type="entry name" value="Pyrrol-5-carb_rd"/>
    <property type="match status" value="1"/>
</dbReference>
<dbReference type="EC" id="1.5.1.2" evidence="2"/>
<dbReference type="Pfam" id="PF03807">
    <property type="entry name" value="F420_oxidored"/>
    <property type="match status" value="1"/>
</dbReference>
<dbReference type="PROSITE" id="PS00521">
    <property type="entry name" value="P5CR"/>
    <property type="match status" value="1"/>
</dbReference>
<keyword evidence="7" id="KW-1185">Reference proteome</keyword>
<dbReference type="UniPathway" id="UPA00098">
    <property type="reaction ID" value="UER00361"/>
</dbReference>
<dbReference type="AlphaFoldDB" id="A0A327YNB6"/>
<proteinExistence type="inferred from homology"/>
<dbReference type="GO" id="GO:0055129">
    <property type="term" value="P:L-proline biosynthetic process"/>
    <property type="evidence" value="ECO:0007669"/>
    <property type="project" value="UniProtKB-UniRule"/>
</dbReference>
<comment type="similarity">
    <text evidence="1 2">Belongs to the pyrroline-5-carboxylate reductase family.</text>
</comment>
<comment type="catalytic activity">
    <reaction evidence="2">
        <text>L-proline + NADP(+) = (S)-1-pyrroline-5-carboxylate + NADPH + 2 H(+)</text>
        <dbReference type="Rhea" id="RHEA:14109"/>
        <dbReference type="ChEBI" id="CHEBI:15378"/>
        <dbReference type="ChEBI" id="CHEBI:17388"/>
        <dbReference type="ChEBI" id="CHEBI:57783"/>
        <dbReference type="ChEBI" id="CHEBI:58349"/>
        <dbReference type="ChEBI" id="CHEBI:60039"/>
        <dbReference type="EC" id="1.5.1.2"/>
    </reaction>
</comment>
<dbReference type="InterPro" id="IPR053790">
    <property type="entry name" value="P5CR-like_CS"/>
</dbReference>
<sequence>MNIGFIGTGNMGKILLEAFIEAKAVEPSQLVITNRTIAKAMDIQKNYLEMKVVSSGEEVIEQAELIFICIKPLDIHPLLVRLSSRLTAQHCIVSITSPITVKQLESLVPCYVARVIPSINNRALAGSSLVTFSERCAPHYRMYIEHLFKKISQPSYITEDITRIASDIASCGPAFFSYLLQRFIEAAVQKTAITKEQATMLASDMIIGLGELLKKRVYTLPTLQEKVCVKGGITGEGIQVLEKELGEIFEHIFEKTHEKFREDIEQVKKQFDSNIL</sequence>
<dbReference type="RefSeq" id="WP_111644290.1">
    <property type="nucleotide sequence ID" value="NZ_QLMH01000002.1"/>
</dbReference>
<keyword evidence="2" id="KW-0641">Proline biosynthesis</keyword>
<dbReference type="Gene3D" id="1.10.3730.10">
    <property type="entry name" value="ProC C-terminal domain-like"/>
    <property type="match status" value="1"/>
</dbReference>
<dbReference type="InterPro" id="IPR028939">
    <property type="entry name" value="P5C_Rdtase_cat_N"/>
</dbReference>
<reference evidence="6 7" key="1">
    <citation type="submission" date="2018-06" db="EMBL/GenBank/DDBJ databases">
        <title>Genomic Encyclopedia of Type Strains, Phase III (KMG-III): the genomes of soil and plant-associated and newly described type strains.</title>
        <authorList>
            <person name="Whitman W."/>
        </authorList>
    </citation>
    <scope>NUCLEOTIDE SEQUENCE [LARGE SCALE GENOMIC DNA]</scope>
    <source>
        <strain evidence="6 7">CGMCC 1.8979</strain>
    </source>
</reference>
<keyword evidence="2 3" id="KW-0521">NADP</keyword>
<keyword evidence="2" id="KW-0028">Amino-acid biosynthesis</keyword>
<dbReference type="Gene3D" id="3.40.50.720">
    <property type="entry name" value="NAD(P)-binding Rossmann-like Domain"/>
    <property type="match status" value="1"/>
</dbReference>
<dbReference type="HAMAP" id="MF_01925">
    <property type="entry name" value="P5C_reductase"/>
    <property type="match status" value="1"/>
</dbReference>
<dbReference type="EMBL" id="QLMH01000002">
    <property type="protein sequence ID" value="RAK22458.1"/>
    <property type="molecule type" value="Genomic_DNA"/>
</dbReference>
<dbReference type="GO" id="GO:0004735">
    <property type="term" value="F:pyrroline-5-carboxylate reductase activity"/>
    <property type="evidence" value="ECO:0007669"/>
    <property type="project" value="UniProtKB-UniRule"/>
</dbReference>
<protein>
    <recommendedName>
        <fullName evidence="2">Pyrroline-5-carboxylate reductase</fullName>
        <shortName evidence="2">P5C reductase</shortName>
        <shortName evidence="2">P5CR</shortName>
        <ecNumber evidence="2">1.5.1.2</ecNumber>
    </recommendedName>
    <alternativeName>
        <fullName evidence="2">PCA reductase</fullName>
    </alternativeName>
</protein>
<dbReference type="SUPFAM" id="SSF48179">
    <property type="entry name" value="6-phosphogluconate dehydrogenase C-terminal domain-like"/>
    <property type="match status" value="1"/>
</dbReference>
<dbReference type="GO" id="GO:0005737">
    <property type="term" value="C:cytoplasm"/>
    <property type="evidence" value="ECO:0007669"/>
    <property type="project" value="UniProtKB-SubCell"/>
</dbReference>
<dbReference type="PANTHER" id="PTHR11645">
    <property type="entry name" value="PYRROLINE-5-CARBOXYLATE REDUCTASE"/>
    <property type="match status" value="1"/>
</dbReference>